<dbReference type="InterPro" id="IPR004843">
    <property type="entry name" value="Calcineurin-like_PHP"/>
</dbReference>
<accession>A0A6C0M114</accession>
<dbReference type="Gene3D" id="3.60.21.10">
    <property type="match status" value="1"/>
</dbReference>
<dbReference type="AlphaFoldDB" id="A0A6C0M114"/>
<feature type="domain" description="Calcineurin-like phosphoesterase" evidence="1">
    <location>
        <begin position="28"/>
        <end position="319"/>
    </location>
</feature>
<dbReference type="PANTHER" id="PTHR46546">
    <property type="entry name" value="SHEWANELLA-LIKE PROTEIN PHOSPHATASE 1"/>
    <property type="match status" value="1"/>
</dbReference>
<proteinExistence type="predicted"/>
<dbReference type="SUPFAM" id="SSF56300">
    <property type="entry name" value="Metallo-dependent phosphatases"/>
    <property type="match status" value="1"/>
</dbReference>
<dbReference type="GO" id="GO:0016787">
    <property type="term" value="F:hydrolase activity"/>
    <property type="evidence" value="ECO:0007669"/>
    <property type="project" value="InterPro"/>
</dbReference>
<dbReference type="Pfam" id="PF00149">
    <property type="entry name" value="Metallophos"/>
    <property type="match status" value="1"/>
</dbReference>
<organism evidence="2">
    <name type="scientific">viral metagenome</name>
    <dbReference type="NCBI Taxonomy" id="1070528"/>
    <lineage>
        <taxon>unclassified sequences</taxon>
        <taxon>metagenomes</taxon>
        <taxon>organismal metagenomes</taxon>
    </lineage>
</organism>
<dbReference type="PANTHER" id="PTHR46546:SF4">
    <property type="entry name" value="SHEWANELLA-LIKE PROTEIN PHOSPHATASE 1"/>
    <property type="match status" value="1"/>
</dbReference>
<dbReference type="EMBL" id="MN740617">
    <property type="protein sequence ID" value="QHU35965.1"/>
    <property type="molecule type" value="Genomic_DNA"/>
</dbReference>
<reference evidence="2" key="1">
    <citation type="journal article" date="2020" name="Nature">
        <title>Giant virus diversity and host interactions through global metagenomics.</title>
        <authorList>
            <person name="Schulz F."/>
            <person name="Roux S."/>
            <person name="Paez-Espino D."/>
            <person name="Jungbluth S."/>
            <person name="Walsh D.A."/>
            <person name="Denef V.J."/>
            <person name="McMahon K.D."/>
            <person name="Konstantinidis K.T."/>
            <person name="Eloe-Fadrosh E.A."/>
            <person name="Kyrpides N.C."/>
            <person name="Woyke T."/>
        </authorList>
    </citation>
    <scope>NUCLEOTIDE SEQUENCE</scope>
    <source>
        <strain evidence="2">GVMAG-S-1035085-51</strain>
    </source>
</reference>
<name>A0A6C0M114_9ZZZZ</name>
<evidence type="ECO:0000313" key="2">
    <source>
        <dbReference type="EMBL" id="QHU35965.1"/>
    </source>
</evidence>
<sequence>MVKYKLIYKYKNQEYNCSDKVIIPAPDRLIAIGDIHGDIELMLDSLLVAGLIKEEKYQSGGKIVGSNLVPLIYKDGVTRYYSWIGGNTIVVQVGDQIDRCRPFFNTEQNTVAACNDEHTTFDDEASDERILVFLSDLDKLARKYGGALYNLLGNHELMNMMGNMDYVSYMGLKEYVDINGRIKHFERGSDMSKFIACTRSAVVVIGSYLFVHAGFLSNVIKNYKHLDKSTILSNLNTIYHYWIVDKSNEVVNVLKKNYSKEEVEKLIVNINSPIHSPLWVRGLGNIRPNLPKDHENCEDVNKVLDLFALKGMVVGHTPQMETGINGTCGNSLFRVDVASSRAFTSMFKFQNLDVNMLQKLENIRQPQVLEIIKDTDVYVINKNGRFKIA</sequence>
<evidence type="ECO:0000259" key="1">
    <source>
        <dbReference type="Pfam" id="PF00149"/>
    </source>
</evidence>
<dbReference type="InterPro" id="IPR029052">
    <property type="entry name" value="Metallo-depent_PP-like"/>
</dbReference>
<protein>
    <recommendedName>
        <fullName evidence="1">Calcineurin-like phosphoesterase domain-containing protein</fullName>
    </recommendedName>
</protein>